<evidence type="ECO:0000259" key="4">
    <source>
        <dbReference type="Pfam" id="PF13407"/>
    </source>
</evidence>
<evidence type="ECO:0000313" key="5">
    <source>
        <dbReference type="EMBL" id="MFH8588527.1"/>
    </source>
</evidence>
<dbReference type="RefSeq" id="WP_367436169.1">
    <property type="nucleotide sequence ID" value="NZ_CP108413.1"/>
</dbReference>
<dbReference type="Gene3D" id="3.40.50.2300">
    <property type="match status" value="2"/>
</dbReference>
<dbReference type="PANTHER" id="PTHR30036:SF7">
    <property type="entry name" value="ABC TRANSPORTER PERIPLASMIC-BINDING PROTEIN YPHF"/>
    <property type="match status" value="1"/>
</dbReference>
<dbReference type="SUPFAM" id="SSF53822">
    <property type="entry name" value="Periplasmic binding protein-like I"/>
    <property type="match status" value="1"/>
</dbReference>
<dbReference type="Pfam" id="PF13407">
    <property type="entry name" value="Peripla_BP_4"/>
    <property type="match status" value="1"/>
</dbReference>
<gene>
    <name evidence="5" type="ORF">ACH4GP_29750</name>
</gene>
<dbReference type="PANTHER" id="PTHR30036">
    <property type="entry name" value="D-XYLOSE-BINDING PERIPLASMIC PROTEIN"/>
    <property type="match status" value="1"/>
</dbReference>
<accession>A0ABW7RKC0</accession>
<name>A0ABW7RKC0_9ACTN</name>
<feature type="signal peptide" evidence="3">
    <location>
        <begin position="1"/>
        <end position="30"/>
    </location>
</feature>
<dbReference type="InterPro" id="IPR050555">
    <property type="entry name" value="Bact_Solute-Bind_Prot2"/>
</dbReference>
<dbReference type="InterPro" id="IPR025997">
    <property type="entry name" value="SBP_2_dom"/>
</dbReference>
<proteinExistence type="inferred from homology"/>
<comment type="subcellular location">
    <subcellularLocation>
        <location evidence="1">Cell envelope</location>
    </subcellularLocation>
</comment>
<evidence type="ECO:0000313" key="6">
    <source>
        <dbReference type="Proteomes" id="UP001610990"/>
    </source>
</evidence>
<comment type="similarity">
    <text evidence="2">Belongs to the bacterial solute-binding protein 2 family.</text>
</comment>
<dbReference type="InterPro" id="IPR028082">
    <property type="entry name" value="Peripla_BP_I"/>
</dbReference>
<evidence type="ECO:0000256" key="3">
    <source>
        <dbReference type="SAM" id="SignalP"/>
    </source>
</evidence>
<evidence type="ECO:0000256" key="1">
    <source>
        <dbReference type="ARBA" id="ARBA00004196"/>
    </source>
</evidence>
<dbReference type="PROSITE" id="PS51257">
    <property type="entry name" value="PROKAR_LIPOPROTEIN"/>
    <property type="match status" value="1"/>
</dbReference>
<keyword evidence="3" id="KW-0732">Signal</keyword>
<dbReference type="Proteomes" id="UP001610990">
    <property type="component" value="Unassembled WGS sequence"/>
</dbReference>
<reference evidence="5 6" key="1">
    <citation type="submission" date="2024-10" db="EMBL/GenBank/DDBJ databases">
        <title>The Natural Products Discovery Center: Release of the First 8490 Sequenced Strains for Exploring Actinobacteria Biosynthetic Diversity.</title>
        <authorList>
            <person name="Kalkreuter E."/>
            <person name="Kautsar S.A."/>
            <person name="Yang D."/>
            <person name="Bader C.D."/>
            <person name="Teijaro C.N."/>
            <person name="Fluegel L."/>
            <person name="Davis C.M."/>
            <person name="Simpson J.R."/>
            <person name="Lauterbach L."/>
            <person name="Steele A.D."/>
            <person name="Gui C."/>
            <person name="Meng S."/>
            <person name="Li G."/>
            <person name="Viehrig K."/>
            <person name="Ye F."/>
            <person name="Su P."/>
            <person name="Kiefer A.F."/>
            <person name="Nichols A."/>
            <person name="Cepeda A.J."/>
            <person name="Yan W."/>
            <person name="Fan B."/>
            <person name="Jiang Y."/>
            <person name="Adhikari A."/>
            <person name="Zheng C.-J."/>
            <person name="Schuster L."/>
            <person name="Cowan T.M."/>
            <person name="Smanski M.J."/>
            <person name="Chevrette M.G."/>
            <person name="De Carvalho L.P.S."/>
            <person name="Shen B."/>
        </authorList>
    </citation>
    <scope>NUCLEOTIDE SEQUENCE [LARGE SCALE GENOMIC DNA]</scope>
    <source>
        <strain evidence="5 6">NPDC018013</strain>
    </source>
</reference>
<keyword evidence="6" id="KW-1185">Reference proteome</keyword>
<evidence type="ECO:0000256" key="2">
    <source>
        <dbReference type="ARBA" id="ARBA00007639"/>
    </source>
</evidence>
<dbReference type="EMBL" id="JBIRGH010000024">
    <property type="protein sequence ID" value="MFH8588527.1"/>
    <property type="molecule type" value="Genomic_DNA"/>
</dbReference>
<feature type="domain" description="Periplasmic binding protein" evidence="4">
    <location>
        <begin position="59"/>
        <end position="296"/>
    </location>
</feature>
<protein>
    <submittedName>
        <fullName evidence="5">Substrate-binding domain-containing protein</fullName>
    </submittedName>
</protein>
<comment type="caution">
    <text evidence="5">The sequence shown here is derived from an EMBL/GenBank/DDBJ whole genome shotgun (WGS) entry which is preliminary data.</text>
</comment>
<organism evidence="5 6">
    <name type="scientific">Streptomyces celluloflavus</name>
    <dbReference type="NCBI Taxonomy" id="58344"/>
    <lineage>
        <taxon>Bacteria</taxon>
        <taxon>Bacillati</taxon>
        <taxon>Actinomycetota</taxon>
        <taxon>Actinomycetes</taxon>
        <taxon>Kitasatosporales</taxon>
        <taxon>Streptomycetaceae</taxon>
        <taxon>Streptomyces</taxon>
    </lineage>
</organism>
<feature type="chain" id="PRO_5045184091" evidence="3">
    <location>
        <begin position="31"/>
        <end position="335"/>
    </location>
</feature>
<sequence length="335" mass="34514">MICVRTARPGFRGAAALLAALALVAGCSGSGGEHGGHGGTGAGRRIADTPRMTFAMVSHADTGDTFWNIVRNGAEQAAAKDNVKFLYANDTDGAEQAEAVESYIDQKVDGLIVTLAEPAAVEAAVRKAVARGIPVITVNAGGRFSRAYGALTHIGQDDAAAGREVGAELTARHAKKTLCVIHEQGDTSLADRCAGVRKGFHGPVANLTVDGADASAARSAVAAALRADRSIDAVVTLGAPMAALTAEARKQAGSTAQLATFDLDATVVRLLKSKDLAFAVDQQPYLQGYEAVDLLWLDKVNGNVLGGGRPVLTGPTLVTSKDVPKLAEYTGRGTR</sequence>